<gene>
    <name evidence="7" type="ORF">METZ01_LOCUS51734</name>
</gene>
<accession>A0A381S482</accession>
<dbReference type="InterPro" id="IPR029063">
    <property type="entry name" value="SAM-dependent_MTases_sf"/>
</dbReference>
<dbReference type="PIRSF" id="PIRSF005739">
    <property type="entry name" value="O-mtase"/>
    <property type="match status" value="1"/>
</dbReference>
<feature type="domain" description="O-methyltransferase C-terminal" evidence="5">
    <location>
        <begin position="186"/>
        <end position="315"/>
    </location>
</feature>
<dbReference type="Pfam" id="PF08100">
    <property type="entry name" value="Dimerisation"/>
    <property type="match status" value="1"/>
</dbReference>
<keyword evidence="1" id="KW-0489">Methyltransferase</keyword>
<dbReference type="PROSITE" id="PS51683">
    <property type="entry name" value="SAM_OMT_II"/>
    <property type="match status" value="1"/>
</dbReference>
<dbReference type="GO" id="GO:0032259">
    <property type="term" value="P:methylation"/>
    <property type="evidence" value="ECO:0007669"/>
    <property type="project" value="UniProtKB-KW"/>
</dbReference>
<sequence length="367" mass="39433">MADAPYPELKKTHTMAHTGRPWTDVKPPPAAPVWSVIGGLGSYYVLLAALQLDVFDTIGDMGPTKVAPLAERLRASESHLQSLLDSLVVLGLLDQACDVYELNDTAERYLTSDGAASMASLVPVAPGPHENWAQLAETVRRGSPATPIDEDPAAFYIPLVEGTFATMFRTALRTDLKLGYSRLVAPRVLDLGAGGAPWSVAVLTACPAATAVINDLPEVLEVARRKTAEYGVAERCEFRSGDFHDINIEEGHYDLVVLSHICRTEGEAGACHLIERAFSALRPEGRVLLADYFVDTERKGNPHGVLMGMTMMTSTVSGFPIGHEMATGWLRGAGFKAIRLLEPIGFQFVYVGTKAVSALGRGTGGSR</sequence>
<dbReference type="InterPro" id="IPR036390">
    <property type="entry name" value="WH_DNA-bd_sf"/>
</dbReference>
<dbReference type="InterPro" id="IPR012967">
    <property type="entry name" value="COMT_dimerisation"/>
</dbReference>
<dbReference type="SUPFAM" id="SSF53335">
    <property type="entry name" value="S-adenosyl-L-methionine-dependent methyltransferases"/>
    <property type="match status" value="1"/>
</dbReference>
<dbReference type="InterPro" id="IPR001077">
    <property type="entry name" value="COMT_C"/>
</dbReference>
<dbReference type="InterPro" id="IPR036388">
    <property type="entry name" value="WH-like_DNA-bd_sf"/>
</dbReference>
<dbReference type="Gene3D" id="1.10.10.10">
    <property type="entry name" value="Winged helix-like DNA-binding domain superfamily/Winged helix DNA-binding domain"/>
    <property type="match status" value="1"/>
</dbReference>
<dbReference type="PANTHER" id="PTHR43712">
    <property type="entry name" value="PUTATIVE (AFU_ORTHOLOGUE AFUA_4G14580)-RELATED"/>
    <property type="match status" value="1"/>
</dbReference>
<evidence type="ECO:0008006" key="8">
    <source>
        <dbReference type="Google" id="ProtNLM"/>
    </source>
</evidence>
<feature type="region of interest" description="Disordered" evidence="4">
    <location>
        <begin position="1"/>
        <end position="22"/>
    </location>
</feature>
<dbReference type="GO" id="GO:0046983">
    <property type="term" value="F:protein dimerization activity"/>
    <property type="evidence" value="ECO:0007669"/>
    <property type="project" value="InterPro"/>
</dbReference>
<evidence type="ECO:0000256" key="3">
    <source>
        <dbReference type="ARBA" id="ARBA00022691"/>
    </source>
</evidence>
<dbReference type="GO" id="GO:0008171">
    <property type="term" value="F:O-methyltransferase activity"/>
    <property type="evidence" value="ECO:0007669"/>
    <property type="project" value="InterPro"/>
</dbReference>
<dbReference type="InterPro" id="IPR016461">
    <property type="entry name" value="COMT-like"/>
</dbReference>
<dbReference type="EMBL" id="UINC01002647">
    <property type="protein sequence ID" value="SUZ98880.1"/>
    <property type="molecule type" value="Genomic_DNA"/>
</dbReference>
<dbReference type="PANTHER" id="PTHR43712:SF2">
    <property type="entry name" value="O-METHYLTRANSFERASE CICE"/>
    <property type="match status" value="1"/>
</dbReference>
<dbReference type="AlphaFoldDB" id="A0A381S482"/>
<organism evidence="7">
    <name type="scientific">marine metagenome</name>
    <dbReference type="NCBI Taxonomy" id="408172"/>
    <lineage>
        <taxon>unclassified sequences</taxon>
        <taxon>metagenomes</taxon>
        <taxon>ecological metagenomes</taxon>
    </lineage>
</organism>
<dbReference type="CDD" id="cd02440">
    <property type="entry name" value="AdoMet_MTases"/>
    <property type="match status" value="1"/>
</dbReference>
<evidence type="ECO:0000259" key="6">
    <source>
        <dbReference type="Pfam" id="PF08100"/>
    </source>
</evidence>
<evidence type="ECO:0000259" key="5">
    <source>
        <dbReference type="Pfam" id="PF00891"/>
    </source>
</evidence>
<name>A0A381S482_9ZZZZ</name>
<keyword evidence="3" id="KW-0949">S-adenosyl-L-methionine</keyword>
<keyword evidence="2" id="KW-0808">Transferase</keyword>
<dbReference type="Pfam" id="PF00891">
    <property type="entry name" value="Methyltransf_2"/>
    <property type="match status" value="1"/>
</dbReference>
<proteinExistence type="predicted"/>
<protein>
    <recommendedName>
        <fullName evidence="8">O-methyltransferase domain-containing protein</fullName>
    </recommendedName>
</protein>
<dbReference type="SUPFAM" id="SSF46785">
    <property type="entry name" value="Winged helix' DNA-binding domain"/>
    <property type="match status" value="1"/>
</dbReference>
<evidence type="ECO:0000256" key="1">
    <source>
        <dbReference type="ARBA" id="ARBA00022603"/>
    </source>
</evidence>
<evidence type="ECO:0000256" key="4">
    <source>
        <dbReference type="SAM" id="MobiDB-lite"/>
    </source>
</evidence>
<reference evidence="7" key="1">
    <citation type="submission" date="2018-05" db="EMBL/GenBank/DDBJ databases">
        <authorList>
            <person name="Lanie J.A."/>
            <person name="Ng W.-L."/>
            <person name="Kazmierczak K.M."/>
            <person name="Andrzejewski T.M."/>
            <person name="Davidsen T.M."/>
            <person name="Wayne K.J."/>
            <person name="Tettelin H."/>
            <person name="Glass J.I."/>
            <person name="Rusch D."/>
            <person name="Podicherti R."/>
            <person name="Tsui H.-C.T."/>
            <person name="Winkler M.E."/>
        </authorList>
    </citation>
    <scope>NUCLEOTIDE SEQUENCE</scope>
</reference>
<evidence type="ECO:0000313" key="7">
    <source>
        <dbReference type="EMBL" id="SUZ98880.1"/>
    </source>
</evidence>
<evidence type="ECO:0000256" key="2">
    <source>
        <dbReference type="ARBA" id="ARBA00022679"/>
    </source>
</evidence>
<feature type="domain" description="O-methyltransferase dimerisation" evidence="6">
    <location>
        <begin position="36"/>
        <end position="112"/>
    </location>
</feature>
<dbReference type="Gene3D" id="3.40.50.150">
    <property type="entry name" value="Vaccinia Virus protein VP39"/>
    <property type="match status" value="1"/>
</dbReference>